<evidence type="ECO:0000256" key="5">
    <source>
        <dbReference type="RuleBase" id="RU362116"/>
    </source>
</evidence>
<evidence type="ECO:0000259" key="6">
    <source>
        <dbReference type="Pfam" id="PF00460"/>
    </source>
</evidence>
<evidence type="ECO:0000256" key="4">
    <source>
        <dbReference type="ARBA" id="ARBA00023143"/>
    </source>
</evidence>
<dbReference type="InterPro" id="IPR053967">
    <property type="entry name" value="LlgE_F_G-like_D1"/>
</dbReference>
<dbReference type="InterPro" id="IPR020013">
    <property type="entry name" value="Flagellar_FlgE/F/G"/>
</dbReference>
<feature type="domain" description="Flagellar basal-body/hook protein C-terminal" evidence="7">
    <location>
        <begin position="423"/>
        <end position="465"/>
    </location>
</feature>
<evidence type="ECO:0000256" key="2">
    <source>
        <dbReference type="ARBA" id="ARBA00009677"/>
    </source>
</evidence>
<feature type="domain" description="Flagellar hook protein FlgE D2" evidence="8">
    <location>
        <begin position="227"/>
        <end position="352"/>
    </location>
</feature>
<evidence type="ECO:0000313" key="13">
    <source>
        <dbReference type="Proteomes" id="UP000190130"/>
    </source>
</evidence>
<dbReference type="Pfam" id="PF00460">
    <property type="entry name" value="Flg_bb_rod"/>
    <property type="match status" value="1"/>
</dbReference>
<reference evidence="10 12" key="1">
    <citation type="submission" date="2015-10" db="EMBL/GenBank/DDBJ databases">
        <title>Draft genome of Bosea thiooxidans.</title>
        <authorList>
            <person name="Wang X."/>
        </authorList>
    </citation>
    <scope>NUCLEOTIDE SEQUENCE [LARGE SCALE GENOMIC DNA]</scope>
    <source>
        <strain evidence="10 12">CGMCC 9174</strain>
    </source>
</reference>
<dbReference type="GO" id="GO:0009424">
    <property type="term" value="C:bacterial-type flagellum hook"/>
    <property type="evidence" value="ECO:0007669"/>
    <property type="project" value="TreeGrafter"/>
</dbReference>
<dbReference type="STRING" id="53254.SAMN05660750_00088"/>
<name>A0A0Q3I4Q6_9HYPH</name>
<keyword evidence="11" id="KW-0282">Flagellum</keyword>
<comment type="function">
    <text evidence="5">A flexible structure which links the flagellar filament to the drive apparatus in the basal body.</text>
</comment>
<sequence length="468" mass="48615">MGVFSALTTAVSGMTAQSYALENISGNIANSRTAGYKRVDTTFADLVPDAALNRQIAGSVAAFSQATNSIQGDLNATRIDTNVAINGDGFFVVDQRASGVGANTQFANQNLYTRRGDFDFDANGYLVNGAGYYLKGLKIDQVTGQLIGTQPEVLRITKEQFPAKATTSIEYRANIPAYPKTNRADSTAPGSELLDGTSVSAGGAAPYDAVLGQNITNFLSSSIPGGSVTVYDELGRATSVELRWAKTANATPGDPAAVPPVPAVEDTWSLFVAQNTGAGTGQVAYVKATDNITFGPTGQMTSPADGNIALPDITIGGTRVQGINLTTGGNGLTQNGDVSGQIDARSIRQDGYTAGTLDRVSVSAEGQVIGTFSNGQVVALAQLSVARFNADNALKRLDGGAFEETIESGPPIIGLGTSQLVGGSVEQSNTDIADEFSKMIVTQQAYSANTKVITTAQEMLSSVFNIIR</sequence>
<dbReference type="Proteomes" id="UP000051562">
    <property type="component" value="Unassembled WGS sequence"/>
</dbReference>
<dbReference type="GO" id="GO:0071978">
    <property type="term" value="P:bacterial-type flagellum-dependent swarming motility"/>
    <property type="evidence" value="ECO:0007669"/>
    <property type="project" value="TreeGrafter"/>
</dbReference>
<evidence type="ECO:0000313" key="12">
    <source>
        <dbReference type="Proteomes" id="UP000051562"/>
    </source>
</evidence>
<dbReference type="Pfam" id="PF06429">
    <property type="entry name" value="Flg_bbr_C"/>
    <property type="match status" value="1"/>
</dbReference>
<dbReference type="InterPro" id="IPR001444">
    <property type="entry name" value="Flag_bb_rod_N"/>
</dbReference>
<evidence type="ECO:0000259" key="8">
    <source>
        <dbReference type="Pfam" id="PF07559"/>
    </source>
</evidence>
<reference evidence="11 13" key="2">
    <citation type="submission" date="2017-02" db="EMBL/GenBank/DDBJ databases">
        <authorList>
            <person name="Peterson S.W."/>
        </authorList>
    </citation>
    <scope>NUCLEOTIDE SEQUENCE [LARGE SCALE GENOMIC DNA]</scope>
    <source>
        <strain evidence="11 13">DSM 9653</strain>
    </source>
</reference>
<dbReference type="Gene3D" id="2.60.98.20">
    <property type="entry name" value="Flagellar hook protein FlgE"/>
    <property type="match status" value="1"/>
</dbReference>
<dbReference type="InterPro" id="IPR011491">
    <property type="entry name" value="FlgE_D2"/>
</dbReference>
<protein>
    <recommendedName>
        <fullName evidence="3 5">Flagellar hook protein FlgE</fullName>
    </recommendedName>
</protein>
<dbReference type="GO" id="GO:0005829">
    <property type="term" value="C:cytosol"/>
    <property type="evidence" value="ECO:0007669"/>
    <property type="project" value="TreeGrafter"/>
</dbReference>
<accession>A0A0Q3I4Q6</accession>
<comment type="subcellular location">
    <subcellularLocation>
        <location evidence="1 5">Bacterial flagellum basal body</location>
    </subcellularLocation>
</comment>
<dbReference type="AlphaFoldDB" id="A0A0Q3I4Q6"/>
<evidence type="ECO:0000259" key="7">
    <source>
        <dbReference type="Pfam" id="PF06429"/>
    </source>
</evidence>
<dbReference type="PANTHER" id="PTHR30435:SF1">
    <property type="entry name" value="FLAGELLAR HOOK PROTEIN FLGE"/>
    <property type="match status" value="1"/>
</dbReference>
<keyword evidence="11" id="KW-0969">Cilium</keyword>
<dbReference type="SUPFAM" id="SSF117143">
    <property type="entry name" value="Flagellar hook protein flgE"/>
    <property type="match status" value="1"/>
</dbReference>
<feature type="domain" description="Flagellar hook protein FlgE/F/G-like D1" evidence="9">
    <location>
        <begin position="84"/>
        <end position="136"/>
    </location>
</feature>
<keyword evidence="11" id="KW-0966">Cell projection</keyword>
<gene>
    <name evidence="10" type="ORF">ARD30_05580</name>
    <name evidence="11" type="ORF">SAMN05660750_00088</name>
</gene>
<evidence type="ECO:0000313" key="10">
    <source>
        <dbReference type="EMBL" id="KQK29816.1"/>
    </source>
</evidence>
<dbReference type="Pfam" id="PF22692">
    <property type="entry name" value="LlgE_F_G_D1"/>
    <property type="match status" value="1"/>
</dbReference>
<dbReference type="InterPro" id="IPR037925">
    <property type="entry name" value="FlgE/F/G-like"/>
</dbReference>
<feature type="domain" description="Flagellar basal body rod protein N-terminal" evidence="6">
    <location>
        <begin position="7"/>
        <end position="37"/>
    </location>
</feature>
<keyword evidence="12" id="KW-1185">Reference proteome</keyword>
<dbReference type="Pfam" id="PF07559">
    <property type="entry name" value="FlgE_D2"/>
    <property type="match status" value="1"/>
</dbReference>
<evidence type="ECO:0000256" key="3">
    <source>
        <dbReference type="ARBA" id="ARBA00019015"/>
    </source>
</evidence>
<dbReference type="GO" id="GO:0009425">
    <property type="term" value="C:bacterial-type flagellum basal body"/>
    <property type="evidence" value="ECO:0007669"/>
    <property type="project" value="UniProtKB-SubCell"/>
</dbReference>
<comment type="similarity">
    <text evidence="2 5">Belongs to the flagella basal body rod proteins family.</text>
</comment>
<evidence type="ECO:0000256" key="1">
    <source>
        <dbReference type="ARBA" id="ARBA00004117"/>
    </source>
</evidence>
<dbReference type="InterPro" id="IPR010930">
    <property type="entry name" value="Flg_bb/hook_C_dom"/>
</dbReference>
<dbReference type="NCBIfam" id="TIGR03506">
    <property type="entry name" value="FlgEFG_subfam"/>
    <property type="match status" value="1"/>
</dbReference>
<dbReference type="RefSeq" id="WP_055728967.1">
    <property type="nucleotide sequence ID" value="NZ_FUYX01000001.1"/>
</dbReference>
<dbReference type="InterPro" id="IPR037058">
    <property type="entry name" value="Falgellar_hook_FlgE_sf"/>
</dbReference>
<evidence type="ECO:0000313" key="11">
    <source>
        <dbReference type="EMBL" id="SKB32863.1"/>
    </source>
</evidence>
<dbReference type="EMBL" id="FUYX01000001">
    <property type="protein sequence ID" value="SKB32863.1"/>
    <property type="molecule type" value="Genomic_DNA"/>
</dbReference>
<dbReference type="Proteomes" id="UP000190130">
    <property type="component" value="Unassembled WGS sequence"/>
</dbReference>
<keyword evidence="4 5" id="KW-0975">Bacterial flagellum</keyword>
<dbReference type="EMBL" id="LMAR01000045">
    <property type="protein sequence ID" value="KQK29816.1"/>
    <property type="molecule type" value="Genomic_DNA"/>
</dbReference>
<evidence type="ECO:0000259" key="9">
    <source>
        <dbReference type="Pfam" id="PF22692"/>
    </source>
</evidence>
<dbReference type="PANTHER" id="PTHR30435">
    <property type="entry name" value="FLAGELLAR PROTEIN"/>
    <property type="match status" value="1"/>
</dbReference>
<organism evidence="10 12">
    <name type="scientific">Bosea thiooxidans</name>
    <dbReference type="NCBI Taxonomy" id="53254"/>
    <lineage>
        <taxon>Bacteria</taxon>
        <taxon>Pseudomonadati</taxon>
        <taxon>Pseudomonadota</taxon>
        <taxon>Alphaproteobacteria</taxon>
        <taxon>Hyphomicrobiales</taxon>
        <taxon>Boseaceae</taxon>
        <taxon>Bosea</taxon>
    </lineage>
</organism>
<proteinExistence type="inferred from homology"/>